<evidence type="ECO:0000256" key="1">
    <source>
        <dbReference type="SAM" id="MobiDB-lite"/>
    </source>
</evidence>
<accession>A0AAD5CW95</accession>
<comment type="caution">
    <text evidence="2">The sequence shown here is derived from an EMBL/GenBank/DDBJ whole genome shotgun (WGS) entry which is preliminary data.</text>
</comment>
<proteinExistence type="predicted"/>
<gene>
    <name evidence="2" type="ORF">M8C21_016717</name>
</gene>
<dbReference type="Proteomes" id="UP001206925">
    <property type="component" value="Unassembled WGS sequence"/>
</dbReference>
<sequence length="410" mass="47368">MCDKKKRGVSKCKKKLLHPDAFTVDLDEKGNAIGMNATRFLSWIGVEFKRRIPYTKVAKKYLKEKQLRDEGSYPTKDVVMEMLGKGRKHTGPTHCRFSEQKTKKKKGEAVETTAGRSLVFVAWAMCPTVRTTGNLGRVHPTHERVVHGCPMVDGFVKVQILNKDSPQIVEPSHHFEATFTHQQQTIPHERNKYQIYSYTLQDEEAFSQLLAGKEFSQNTTEHTSFYEPTKPVNVNQPTEHVHAYQHTKSVNGCMRNIFKRLLNLNRYLYAARGREGIDNTEYFHPRYIEGELVLDDGDFVIDRLRQVISFHKDQQVYGTVFSPCRRQPNGWECGYCVMMAMYDFVIYNGEHMLVDKTAMVRQGEINEFVERTLKRRGILASQCSRDLVVIVVDKEGRTKSRRLIDACYLS</sequence>
<evidence type="ECO:0000313" key="2">
    <source>
        <dbReference type="EMBL" id="KAI7747515.1"/>
    </source>
</evidence>
<evidence type="ECO:0000313" key="3">
    <source>
        <dbReference type="Proteomes" id="UP001206925"/>
    </source>
</evidence>
<dbReference type="EMBL" id="JAMZMK010006739">
    <property type="protein sequence ID" value="KAI7747515.1"/>
    <property type="molecule type" value="Genomic_DNA"/>
</dbReference>
<dbReference type="AlphaFoldDB" id="A0AAD5CW95"/>
<protein>
    <submittedName>
        <fullName evidence="2">Uncharacterized protein</fullName>
    </submittedName>
</protein>
<organism evidence="2 3">
    <name type="scientific">Ambrosia artemisiifolia</name>
    <name type="common">Common ragweed</name>
    <dbReference type="NCBI Taxonomy" id="4212"/>
    <lineage>
        <taxon>Eukaryota</taxon>
        <taxon>Viridiplantae</taxon>
        <taxon>Streptophyta</taxon>
        <taxon>Embryophyta</taxon>
        <taxon>Tracheophyta</taxon>
        <taxon>Spermatophyta</taxon>
        <taxon>Magnoliopsida</taxon>
        <taxon>eudicotyledons</taxon>
        <taxon>Gunneridae</taxon>
        <taxon>Pentapetalae</taxon>
        <taxon>asterids</taxon>
        <taxon>campanulids</taxon>
        <taxon>Asterales</taxon>
        <taxon>Asteraceae</taxon>
        <taxon>Asteroideae</taxon>
        <taxon>Heliantheae alliance</taxon>
        <taxon>Heliantheae</taxon>
        <taxon>Ambrosia</taxon>
    </lineage>
</organism>
<feature type="region of interest" description="Disordered" evidence="1">
    <location>
        <begin position="87"/>
        <end position="109"/>
    </location>
</feature>
<reference evidence="2" key="1">
    <citation type="submission" date="2022-06" db="EMBL/GenBank/DDBJ databases">
        <title>Uncovering the hologenomic basis of an extraordinary plant invasion.</title>
        <authorList>
            <person name="Bieker V.C."/>
            <person name="Martin M.D."/>
            <person name="Gilbert T."/>
            <person name="Hodgins K."/>
            <person name="Battlay P."/>
            <person name="Petersen B."/>
            <person name="Wilson J."/>
        </authorList>
    </citation>
    <scope>NUCLEOTIDE SEQUENCE</scope>
    <source>
        <strain evidence="2">AA19_3_7</strain>
        <tissue evidence="2">Leaf</tissue>
    </source>
</reference>
<name>A0AAD5CW95_AMBAR</name>
<keyword evidence="3" id="KW-1185">Reference proteome</keyword>